<accession>A0A192A883</accession>
<keyword evidence="2" id="KW-0614">Plasmid</keyword>
<evidence type="ECO:0000313" key="2">
    <source>
        <dbReference type="EMBL" id="ANJ76512.1"/>
    </source>
</evidence>
<dbReference type="EMBL" id="CP016024">
    <property type="protein sequence ID" value="ANJ76512.1"/>
    <property type="molecule type" value="Genomic_DNA"/>
</dbReference>
<sequence length="138" mass="15200">MKRQRLGRLTAVVIGLLVSFASAHGKEARELICSGHVEYGEVSFADRFFLRIEDGSIEIKGRPGSTYTFDGVAYGVCSESRDEIEFEYGVEKICGSGKPSRIGALQKVTGDLKLRRFDMGKRFDGNYTCRPAGRVVGP</sequence>
<keyword evidence="1" id="KW-0732">Signal</keyword>
<keyword evidence="3" id="KW-1185">Reference proteome</keyword>
<gene>
    <name evidence="2" type="ORF">A9Y76_28405</name>
</gene>
<organism evidence="2 3">
    <name type="scientific">Ralstonia insidiosa</name>
    <dbReference type="NCBI Taxonomy" id="190721"/>
    <lineage>
        <taxon>Bacteria</taxon>
        <taxon>Pseudomonadati</taxon>
        <taxon>Pseudomonadota</taxon>
        <taxon>Betaproteobacteria</taxon>
        <taxon>Burkholderiales</taxon>
        <taxon>Burkholderiaceae</taxon>
        <taxon>Ralstonia</taxon>
    </lineage>
</organism>
<feature type="signal peptide" evidence="1">
    <location>
        <begin position="1"/>
        <end position="23"/>
    </location>
</feature>
<dbReference type="Proteomes" id="UP000078572">
    <property type="component" value="Plasmid pRI-1"/>
</dbReference>
<geneLocation type="plasmid" evidence="3">
    <name>pri-1</name>
</geneLocation>
<reference evidence="3" key="1">
    <citation type="submission" date="2016-06" db="EMBL/GenBank/DDBJ databases">
        <authorList>
            <person name="Xu Y."/>
            <person name="Nagy A."/>
            <person name="Yan X."/>
            <person name="Kim S.W."/>
            <person name="Haley B."/>
            <person name="Liu N.T."/>
            <person name="Nou X."/>
        </authorList>
    </citation>
    <scope>NUCLEOTIDE SEQUENCE [LARGE SCALE GENOMIC DNA]</scope>
    <source>
        <strain evidence="3">ATCC 49129</strain>
        <plasmid evidence="3">pri-1</plasmid>
    </source>
</reference>
<dbReference type="AlphaFoldDB" id="A0A192A883"/>
<evidence type="ECO:0000313" key="3">
    <source>
        <dbReference type="Proteomes" id="UP000078572"/>
    </source>
</evidence>
<proteinExistence type="predicted"/>
<name>A0A192A883_9RALS</name>
<dbReference type="OrthoDB" id="3034217at2"/>
<dbReference type="GeneID" id="61529953"/>
<feature type="chain" id="PRO_5008251125" evidence="1">
    <location>
        <begin position="24"/>
        <end position="138"/>
    </location>
</feature>
<protein>
    <submittedName>
        <fullName evidence="2">Uncharacterized protein</fullName>
    </submittedName>
</protein>
<evidence type="ECO:0000256" key="1">
    <source>
        <dbReference type="SAM" id="SignalP"/>
    </source>
</evidence>
<dbReference type="RefSeq" id="WP_024979552.1">
    <property type="nucleotide sequence ID" value="NZ_CP016024.1"/>
</dbReference>